<dbReference type="Gene3D" id="3.30.40.10">
    <property type="entry name" value="Zinc/RING finger domain, C3HC4 (zinc finger)"/>
    <property type="match status" value="1"/>
</dbReference>
<evidence type="ECO:0000256" key="2">
    <source>
        <dbReference type="ARBA" id="ARBA00022771"/>
    </source>
</evidence>
<evidence type="ECO:0000256" key="5">
    <source>
        <dbReference type="SAM" id="MobiDB-lite"/>
    </source>
</evidence>
<dbReference type="GO" id="GO:0008270">
    <property type="term" value="F:zinc ion binding"/>
    <property type="evidence" value="ECO:0007669"/>
    <property type="project" value="UniProtKB-KW"/>
</dbReference>
<protein>
    <recommendedName>
        <fullName evidence="6">RING-type domain-containing protein</fullName>
    </recommendedName>
</protein>
<dbReference type="PROSITE" id="PS00518">
    <property type="entry name" value="ZF_RING_1"/>
    <property type="match status" value="1"/>
</dbReference>
<comment type="caution">
    <text evidence="7">The sequence shown here is derived from an EMBL/GenBank/DDBJ whole genome shotgun (WGS) entry which is preliminary data.</text>
</comment>
<dbReference type="EMBL" id="JAUEPU010000032">
    <property type="protein sequence ID" value="KAK0491921.1"/>
    <property type="molecule type" value="Genomic_DNA"/>
</dbReference>
<dbReference type="Proteomes" id="UP001175228">
    <property type="component" value="Unassembled WGS sequence"/>
</dbReference>
<dbReference type="Pfam" id="PF13923">
    <property type="entry name" value="zf-C3HC4_2"/>
    <property type="match status" value="1"/>
</dbReference>
<evidence type="ECO:0000256" key="4">
    <source>
        <dbReference type="PROSITE-ProRule" id="PRU00175"/>
    </source>
</evidence>
<name>A0AA39TJM5_9AGAR</name>
<organism evidence="7 8">
    <name type="scientific">Armillaria luteobubalina</name>
    <dbReference type="NCBI Taxonomy" id="153913"/>
    <lineage>
        <taxon>Eukaryota</taxon>
        <taxon>Fungi</taxon>
        <taxon>Dikarya</taxon>
        <taxon>Basidiomycota</taxon>
        <taxon>Agaricomycotina</taxon>
        <taxon>Agaricomycetes</taxon>
        <taxon>Agaricomycetidae</taxon>
        <taxon>Agaricales</taxon>
        <taxon>Marasmiineae</taxon>
        <taxon>Physalacriaceae</taxon>
        <taxon>Armillaria</taxon>
    </lineage>
</organism>
<feature type="domain" description="RING-type" evidence="6">
    <location>
        <begin position="79"/>
        <end position="107"/>
    </location>
</feature>
<dbReference type="InterPro" id="IPR013083">
    <property type="entry name" value="Znf_RING/FYVE/PHD"/>
</dbReference>
<evidence type="ECO:0000256" key="3">
    <source>
        <dbReference type="ARBA" id="ARBA00022833"/>
    </source>
</evidence>
<evidence type="ECO:0000259" key="6">
    <source>
        <dbReference type="PROSITE" id="PS50089"/>
    </source>
</evidence>
<dbReference type="SUPFAM" id="SSF57850">
    <property type="entry name" value="RING/U-box"/>
    <property type="match status" value="1"/>
</dbReference>
<dbReference type="InterPro" id="IPR017907">
    <property type="entry name" value="Znf_RING_CS"/>
</dbReference>
<evidence type="ECO:0000256" key="1">
    <source>
        <dbReference type="ARBA" id="ARBA00022723"/>
    </source>
</evidence>
<gene>
    <name evidence="7" type="ORF">EDD18DRAFT_1358350</name>
</gene>
<keyword evidence="8" id="KW-1185">Reference proteome</keyword>
<accession>A0AA39TJM5</accession>
<keyword evidence="3" id="KW-0862">Zinc</keyword>
<dbReference type="InterPro" id="IPR001841">
    <property type="entry name" value="Znf_RING"/>
</dbReference>
<proteinExistence type="predicted"/>
<keyword evidence="2 4" id="KW-0863">Zinc-finger</keyword>
<keyword evidence="1" id="KW-0479">Metal-binding</keyword>
<feature type="compositionally biased region" description="Acidic residues" evidence="5">
    <location>
        <begin position="1"/>
        <end position="13"/>
    </location>
</feature>
<dbReference type="PROSITE" id="PS50089">
    <property type="entry name" value="ZF_RING_2"/>
    <property type="match status" value="1"/>
</dbReference>
<feature type="region of interest" description="Disordered" evidence="5">
    <location>
        <begin position="1"/>
        <end position="24"/>
    </location>
</feature>
<evidence type="ECO:0000313" key="8">
    <source>
        <dbReference type="Proteomes" id="UP001175228"/>
    </source>
</evidence>
<dbReference type="AlphaFoldDB" id="A0AA39TJM5"/>
<feature type="compositionally biased region" description="Basic and acidic residues" evidence="5">
    <location>
        <begin position="14"/>
        <end position="24"/>
    </location>
</feature>
<sequence>MDDVIDIFSDEDEPPRKKSKTSDLKTRIEELEKEVINAKEARTEAEKEAAHYQNELENVWLEGSHPMLDPMHLEDDVNCELCLLKMWYPFVLPDCGHVFCQKCIQDWFAATQKSHQE</sequence>
<evidence type="ECO:0000313" key="7">
    <source>
        <dbReference type="EMBL" id="KAK0491921.1"/>
    </source>
</evidence>
<reference evidence="7" key="1">
    <citation type="submission" date="2023-06" db="EMBL/GenBank/DDBJ databases">
        <authorList>
            <consortium name="Lawrence Berkeley National Laboratory"/>
            <person name="Ahrendt S."/>
            <person name="Sahu N."/>
            <person name="Indic B."/>
            <person name="Wong-Bajracharya J."/>
            <person name="Merenyi Z."/>
            <person name="Ke H.-M."/>
            <person name="Monk M."/>
            <person name="Kocsube S."/>
            <person name="Drula E."/>
            <person name="Lipzen A."/>
            <person name="Balint B."/>
            <person name="Henrissat B."/>
            <person name="Andreopoulos B."/>
            <person name="Martin F.M."/>
            <person name="Harder C.B."/>
            <person name="Rigling D."/>
            <person name="Ford K.L."/>
            <person name="Foster G.D."/>
            <person name="Pangilinan J."/>
            <person name="Papanicolaou A."/>
            <person name="Barry K."/>
            <person name="LaButti K."/>
            <person name="Viragh M."/>
            <person name="Koriabine M."/>
            <person name="Yan M."/>
            <person name="Riley R."/>
            <person name="Champramary S."/>
            <person name="Plett K.L."/>
            <person name="Tsai I.J."/>
            <person name="Slot J."/>
            <person name="Sipos G."/>
            <person name="Plett J."/>
            <person name="Nagy L.G."/>
            <person name="Grigoriev I.V."/>
        </authorList>
    </citation>
    <scope>NUCLEOTIDE SEQUENCE</scope>
    <source>
        <strain evidence="7">HWK02</strain>
    </source>
</reference>